<comment type="caution">
    <text evidence="2">The sequence shown here is derived from an EMBL/GenBank/DDBJ whole genome shotgun (WGS) entry which is preliminary data.</text>
</comment>
<evidence type="ECO:0000313" key="2">
    <source>
        <dbReference type="EMBL" id="TLS68998.1"/>
    </source>
</evidence>
<dbReference type="EMBL" id="VBRY01000001">
    <property type="protein sequence ID" value="TLS68998.1"/>
    <property type="molecule type" value="Genomic_DNA"/>
</dbReference>
<protein>
    <recommendedName>
        <fullName evidence="1">CREG-like beta-barrel domain-containing protein</fullName>
    </recommendedName>
</protein>
<dbReference type="GO" id="GO:0005737">
    <property type="term" value="C:cytoplasm"/>
    <property type="evidence" value="ECO:0007669"/>
    <property type="project" value="UniProtKB-ARBA"/>
</dbReference>
<organism evidence="2 3">
    <name type="scientific">Mariprofundus erugo</name>
    <dbReference type="NCBI Taxonomy" id="2528639"/>
    <lineage>
        <taxon>Bacteria</taxon>
        <taxon>Pseudomonadati</taxon>
        <taxon>Pseudomonadota</taxon>
        <taxon>Candidatius Mariprofundia</taxon>
        <taxon>Mariprofundales</taxon>
        <taxon>Mariprofundaceae</taxon>
        <taxon>Mariprofundus</taxon>
    </lineage>
</organism>
<sequence length="156" mass="16845">MRESDAEQIRLLCGHHRCGFLSTTGEFGPESSMVPFAMDGGGVPLLHLSGIARHSRNLAADARAGLMICTAEQAGSSVLALPRLSLQGVVEPVSDAALAAGRAAYLQRMPDAAPLFDFPDFRLYALQLQRVYWIAGFGSARELSLQGWHRMWSTGS</sequence>
<feature type="domain" description="CREG-like beta-barrel" evidence="1">
    <location>
        <begin position="32"/>
        <end position="149"/>
    </location>
</feature>
<dbReference type="InterPro" id="IPR055343">
    <property type="entry name" value="CREG_beta-barrel"/>
</dbReference>
<dbReference type="Pfam" id="PF13883">
    <property type="entry name" value="CREG_beta-barrel"/>
    <property type="match status" value="1"/>
</dbReference>
<keyword evidence="3" id="KW-1185">Reference proteome</keyword>
<dbReference type="Proteomes" id="UP000306585">
    <property type="component" value="Unassembled WGS sequence"/>
</dbReference>
<dbReference type="SUPFAM" id="SSF50475">
    <property type="entry name" value="FMN-binding split barrel"/>
    <property type="match status" value="1"/>
</dbReference>
<reference evidence="2 3" key="1">
    <citation type="journal article" date="2019" name="Appl. Environ. Microbiol.">
        <title>Environmental Evidence and Genomic Insight of Iron-oxidizing Bacteria Preference Towards More Corrosion Resistant Stainless Steel at Higher Salinities.</title>
        <authorList>
            <person name="Garrison C.E."/>
            <person name="Price K.A."/>
            <person name="Field E.K."/>
        </authorList>
    </citation>
    <scope>NUCLEOTIDE SEQUENCE [LARGE SCALE GENOMIC DNA]</scope>
    <source>
        <strain evidence="2 3">P3</strain>
    </source>
</reference>
<evidence type="ECO:0000313" key="3">
    <source>
        <dbReference type="Proteomes" id="UP000306585"/>
    </source>
</evidence>
<proteinExistence type="predicted"/>
<dbReference type="Gene3D" id="2.30.110.10">
    <property type="entry name" value="Electron Transport, Fmn-binding Protein, Chain A"/>
    <property type="match status" value="1"/>
</dbReference>
<name>A0A5R9GTU4_9PROT</name>
<dbReference type="PANTHER" id="PTHR13343:SF24">
    <property type="entry name" value="OS07G0573800 PROTEIN"/>
    <property type="match status" value="1"/>
</dbReference>
<gene>
    <name evidence="2" type="ORF">FEF65_00420</name>
</gene>
<dbReference type="InterPro" id="IPR012349">
    <property type="entry name" value="Split_barrel_FMN-bd"/>
</dbReference>
<dbReference type="PANTHER" id="PTHR13343">
    <property type="entry name" value="CREG1 PROTEIN"/>
    <property type="match status" value="1"/>
</dbReference>
<dbReference type="AlphaFoldDB" id="A0A5R9GTU4"/>
<accession>A0A5R9GTU4</accession>
<evidence type="ECO:0000259" key="1">
    <source>
        <dbReference type="Pfam" id="PF13883"/>
    </source>
</evidence>
<dbReference type="RefSeq" id="WP_138237813.1">
    <property type="nucleotide sequence ID" value="NZ_VBRY01000001.1"/>
</dbReference>